<evidence type="ECO:0000256" key="5">
    <source>
        <dbReference type="ARBA" id="ARBA00022833"/>
    </source>
</evidence>
<dbReference type="GO" id="GO:0031902">
    <property type="term" value="C:late endosome membrane"/>
    <property type="evidence" value="ECO:0007669"/>
    <property type="project" value="UniProtKB-SubCell"/>
</dbReference>
<dbReference type="GO" id="GO:0048284">
    <property type="term" value="P:organelle fusion"/>
    <property type="evidence" value="ECO:0007669"/>
    <property type="project" value="TreeGrafter"/>
</dbReference>
<dbReference type="Pfam" id="PF26148">
    <property type="entry name" value="VPS18_RING_C"/>
    <property type="match status" value="1"/>
</dbReference>
<comment type="subcellular location">
    <subcellularLocation>
        <location evidence="1">Late endosome membrane</location>
        <topology evidence="1">Peripheral membrane protein</topology>
        <orientation evidence="1">Cytoplasmic side</orientation>
    </subcellularLocation>
</comment>
<evidence type="ECO:0000256" key="2">
    <source>
        <dbReference type="ARBA" id="ARBA00017338"/>
    </source>
</evidence>
<dbReference type="InterPro" id="IPR058919">
    <property type="entry name" value="Pep3/Vps18_RING_C"/>
</dbReference>
<protein>
    <recommendedName>
        <fullName evidence="2">Vacuolar protein sorting-associated protein 18 homolog</fullName>
    </recommendedName>
</protein>
<keyword evidence="3" id="KW-0479">Metal-binding</keyword>
<evidence type="ECO:0000256" key="3">
    <source>
        <dbReference type="ARBA" id="ARBA00022723"/>
    </source>
</evidence>
<evidence type="ECO:0000256" key="7">
    <source>
        <dbReference type="SAM" id="Coils"/>
    </source>
</evidence>
<keyword evidence="5" id="KW-0862">Zinc</keyword>
<dbReference type="Proteomes" id="UP000494206">
    <property type="component" value="Unassembled WGS sequence"/>
</dbReference>
<reference evidence="10 11" key="1">
    <citation type="submission" date="2020-04" db="EMBL/GenBank/DDBJ databases">
        <authorList>
            <person name="Laetsch R D."/>
            <person name="Stevens L."/>
            <person name="Kumar S."/>
            <person name="Blaxter L. M."/>
        </authorList>
    </citation>
    <scope>NUCLEOTIDE SEQUENCE [LARGE SCALE GENOMIC DNA]</scope>
</reference>
<dbReference type="PANTHER" id="PTHR23323:SF26">
    <property type="entry name" value="VACUOLAR PROTEIN SORTING-ASSOCIATED PROTEIN 18 HOMOLOG"/>
    <property type="match status" value="1"/>
</dbReference>
<dbReference type="GO" id="GO:0006904">
    <property type="term" value="P:vesicle docking involved in exocytosis"/>
    <property type="evidence" value="ECO:0007669"/>
    <property type="project" value="TreeGrafter"/>
</dbReference>
<gene>
    <name evidence="10" type="ORF">CBOVIS_LOCUS6147</name>
</gene>
<keyword evidence="6" id="KW-0472">Membrane</keyword>
<dbReference type="GO" id="GO:0030674">
    <property type="term" value="F:protein-macromolecule adaptor activity"/>
    <property type="evidence" value="ECO:0007669"/>
    <property type="project" value="TreeGrafter"/>
</dbReference>
<proteinExistence type="predicted"/>
<dbReference type="InterPro" id="IPR007810">
    <property type="entry name" value="Pep3/Vps18_beta-prop"/>
</dbReference>
<evidence type="ECO:0000259" key="8">
    <source>
        <dbReference type="Pfam" id="PF05131"/>
    </source>
</evidence>
<dbReference type="PANTHER" id="PTHR23323">
    <property type="entry name" value="VACUOLAR PROTEIN SORTING-ASSOCIATED PROTEIN"/>
    <property type="match status" value="1"/>
</dbReference>
<dbReference type="Pfam" id="PF05131">
    <property type="entry name" value="Pep3_Vps18"/>
    <property type="match status" value="1"/>
</dbReference>
<dbReference type="GO" id="GO:0007032">
    <property type="term" value="P:endosome organization"/>
    <property type="evidence" value="ECO:0007669"/>
    <property type="project" value="TreeGrafter"/>
</dbReference>
<dbReference type="GO" id="GO:0008333">
    <property type="term" value="P:endosome to lysosome transport"/>
    <property type="evidence" value="ECO:0007669"/>
    <property type="project" value="TreeGrafter"/>
</dbReference>
<organism evidence="10 11">
    <name type="scientific">Caenorhabditis bovis</name>
    <dbReference type="NCBI Taxonomy" id="2654633"/>
    <lineage>
        <taxon>Eukaryota</taxon>
        <taxon>Metazoa</taxon>
        <taxon>Ecdysozoa</taxon>
        <taxon>Nematoda</taxon>
        <taxon>Chromadorea</taxon>
        <taxon>Rhabditida</taxon>
        <taxon>Rhabditina</taxon>
        <taxon>Rhabditomorpha</taxon>
        <taxon>Rhabditoidea</taxon>
        <taxon>Rhabditidae</taxon>
        <taxon>Peloderinae</taxon>
        <taxon>Caenorhabditis</taxon>
    </lineage>
</organism>
<keyword evidence="11" id="KW-1185">Reference proteome</keyword>
<evidence type="ECO:0000256" key="1">
    <source>
        <dbReference type="ARBA" id="ARBA00004492"/>
    </source>
</evidence>
<evidence type="ECO:0000256" key="6">
    <source>
        <dbReference type="ARBA" id="ARBA00023136"/>
    </source>
</evidence>
<dbReference type="GO" id="GO:0007040">
    <property type="term" value="P:lysosome organization"/>
    <property type="evidence" value="ECO:0007669"/>
    <property type="project" value="TreeGrafter"/>
</dbReference>
<dbReference type="OrthoDB" id="1845386at2759"/>
<comment type="caution">
    <text evidence="10">The sequence shown here is derived from an EMBL/GenBank/DDBJ whole genome shotgun (WGS) entry which is preliminary data.</text>
</comment>
<keyword evidence="4" id="KW-0863">Zinc-finger</keyword>
<evidence type="ECO:0000259" key="9">
    <source>
        <dbReference type="Pfam" id="PF26148"/>
    </source>
</evidence>
<evidence type="ECO:0000256" key="4">
    <source>
        <dbReference type="ARBA" id="ARBA00022771"/>
    </source>
</evidence>
<keyword evidence="7" id="KW-0175">Coiled coil</keyword>
<feature type="domain" description="Pep3/Vps18 RING C-terminal" evidence="9">
    <location>
        <begin position="884"/>
        <end position="986"/>
    </location>
</feature>
<feature type="domain" description="Pep3/Vps18 beta-propeller" evidence="8">
    <location>
        <begin position="31"/>
        <end position="391"/>
    </location>
</feature>
<dbReference type="AlphaFoldDB" id="A0A8S1EUM7"/>
<accession>A0A8S1EUM7</accession>
<dbReference type="EMBL" id="CADEPM010000004">
    <property type="protein sequence ID" value="CAB3403720.1"/>
    <property type="molecule type" value="Genomic_DNA"/>
</dbReference>
<name>A0A8S1EUM7_9PELO</name>
<evidence type="ECO:0000313" key="10">
    <source>
        <dbReference type="EMBL" id="CAB3403720.1"/>
    </source>
</evidence>
<dbReference type="GO" id="GO:0008270">
    <property type="term" value="F:zinc ion binding"/>
    <property type="evidence" value="ECO:0007669"/>
    <property type="project" value="UniProtKB-KW"/>
</dbReference>
<feature type="coiled-coil region" evidence="7">
    <location>
        <begin position="836"/>
        <end position="877"/>
    </location>
</feature>
<evidence type="ECO:0000313" key="11">
    <source>
        <dbReference type="Proteomes" id="UP000494206"/>
    </source>
</evidence>
<dbReference type="GO" id="GO:0030897">
    <property type="term" value="C:HOPS complex"/>
    <property type="evidence" value="ECO:0007669"/>
    <property type="project" value="TreeGrafter"/>
</dbReference>
<sequence>MPANLVRNQNGIFIRTSLDIKKDLKVYKLTNLSHLVVKNGELLAAITDKILLRQSVSNSERHHELVLPLQPPDAIAHVHLAFTGFHAIVSTKMGLNYYVHMKTNTFHLIKKLKCIVTAVGWNPECLKESETGPILLGTQQGSIVELSMSMSGICNVLKELTPQLQPAIDEKLTSTPSKAATISEIQLFIVNDDDDKLKTWMAIITQTTRIVILSANIDHVPVKVAGYASSVSLQAGFISSAPETPSTKFHPFFSSKDTQQHILSSSKLSEKFRNKCFLALHPASNEPTRFAWVSPDGIAIGRIDVNAESVQNVLTEEINLEHRLIEGRLEPPVGVVLTDYHLVLAYSTRVLAVSLLTPNNVVFEDILPQEFGPAGGFSSDPSSDFMWLHTTGVAIKYRANDEARLVWKTYLDRREFNKALQIARTRISIDPEAYEMVLRKQADWYIDEKNYTAAAEILAQSSEPFESVVLKFLSNTDDRRMGLKTLLEKKLDRLNRHEDRMKRDALVIWLLEVQLSELSELRRARGKEEQAKEAFDHLQRFVMRKNVFESVQTNLEAVYRTTVSHADFDMQYFIANTVKDIRTMVNILMLREQYVKILELLHSHPNNELCYEMSPILIEYIPKQLVNYFIEHKDRIRADKLSTALALCVKTEEMAVQAIKYLEIVMNFRLPMGKFLHNLFVQLMAKYRSEKLIVYFKRHGTIRSTIPYDFDFAMRTCEQAGITSCIVYLYCVAEMYSDAVEKALEIDVELAKEYVRLIDEGSDEFMFGVDENSKASNKFDAEYKKQIWIKIAKHVIKHNSTNVPKCLSLIEESGNTLTIQDLLPLFPEFTKIDEFKDALISHLKRHSKKIKELQENIKDATQTAEEIREKTEKLKNRVTVIKASDVCSQCSRPLAGRPFFVHSCRHFFHRECLENAIYPFLDETAIKVLNKLVQDEIRLAAQIEAERKVGTKKEVLVKEKLYEKILQKISKIIGSDCPFCGTIAISQIDKPFLTDQQFAEDENSWLI</sequence>